<accession>A0ABN8LZK9</accession>
<organism evidence="11 12">
    <name type="scientific">Porites evermanni</name>
    <dbReference type="NCBI Taxonomy" id="104178"/>
    <lineage>
        <taxon>Eukaryota</taxon>
        <taxon>Metazoa</taxon>
        <taxon>Cnidaria</taxon>
        <taxon>Anthozoa</taxon>
        <taxon>Hexacorallia</taxon>
        <taxon>Scleractinia</taxon>
        <taxon>Fungiina</taxon>
        <taxon>Poritidae</taxon>
        <taxon>Porites</taxon>
    </lineage>
</organism>
<dbReference type="Gene3D" id="2.10.90.10">
    <property type="entry name" value="Cystine-knot cytokines"/>
    <property type="match status" value="1"/>
</dbReference>
<dbReference type="InterPro" id="IPR029034">
    <property type="entry name" value="Cystine-knot_cytokine"/>
</dbReference>
<dbReference type="Gene3D" id="2.60.120.970">
    <property type="match status" value="1"/>
</dbReference>
<comment type="caution">
    <text evidence="11">The sequence shown here is derived from an EMBL/GenBank/DDBJ whole genome shotgun (WGS) entry which is preliminary data.</text>
</comment>
<dbReference type="InterPro" id="IPR015615">
    <property type="entry name" value="TGF-beta-rel"/>
</dbReference>
<keyword evidence="3" id="KW-0964">Secreted</keyword>
<dbReference type="Pfam" id="PF00019">
    <property type="entry name" value="TGF_beta"/>
    <property type="match status" value="1"/>
</dbReference>
<dbReference type="SMART" id="SM00204">
    <property type="entry name" value="TGFB"/>
    <property type="match status" value="1"/>
</dbReference>
<dbReference type="InterPro" id="IPR001111">
    <property type="entry name" value="TGF-b_propeptide"/>
</dbReference>
<dbReference type="Proteomes" id="UP001159427">
    <property type="component" value="Unassembled WGS sequence"/>
</dbReference>
<keyword evidence="4 9" id="KW-0732">Signal</keyword>
<evidence type="ECO:0000256" key="4">
    <source>
        <dbReference type="ARBA" id="ARBA00022729"/>
    </source>
</evidence>
<comment type="subcellular location">
    <subcellularLocation>
        <location evidence="1">Secreted</location>
    </subcellularLocation>
</comment>
<gene>
    <name evidence="11" type="ORF">PEVE_00008246</name>
</gene>
<reference evidence="11 12" key="1">
    <citation type="submission" date="2022-05" db="EMBL/GenBank/DDBJ databases">
        <authorList>
            <consortium name="Genoscope - CEA"/>
            <person name="William W."/>
        </authorList>
    </citation>
    <scope>NUCLEOTIDE SEQUENCE [LARGE SCALE GENOMIC DNA]</scope>
</reference>
<keyword evidence="12" id="KW-1185">Reference proteome</keyword>
<dbReference type="InterPro" id="IPR017948">
    <property type="entry name" value="TGFb_CS"/>
</dbReference>
<sequence length="375" mass="42939">MAALYSVFIFILSVYFSHEISDKHLSFSENLLRGFEARKAAKQQTWSREDAEVPRFLLDLYRQRTHLVPRGRLNKRVSDIVRVFLREPSGQDEHRSGPLHHRFFFNLSAITNKEKIKKAELRIFKKKPLRQSTEGNFMIRLFSLDVSCNKSSQLQKNNGVFVTSRLVSNKEKVGRWISLDITSVVKLWKAKTGQNFGIRLSVQGFSAFSKDFRIGNRGRRAPFLVTYTKDPQVGIELTKSLINCTNSQVIERNDDSPNNTSTVARNRAKRSSLQICRKRWAYVSFKKLKWDWIVAPKGYSANYCEGICTTNLDITLNPTNHAILQSILHRMDSRIPSPSCVPTKLHSISVLYRTSDRSVALTEYGGMIVSSCGCH</sequence>
<keyword evidence="7" id="KW-0325">Glycoprotein</keyword>
<protein>
    <recommendedName>
        <fullName evidence="10">TGF-beta family profile domain-containing protein</fullName>
    </recommendedName>
</protein>
<evidence type="ECO:0000256" key="3">
    <source>
        <dbReference type="ARBA" id="ARBA00022525"/>
    </source>
</evidence>
<dbReference type="PANTHER" id="PTHR11848">
    <property type="entry name" value="TGF-BETA FAMILY"/>
    <property type="match status" value="1"/>
</dbReference>
<evidence type="ECO:0000256" key="1">
    <source>
        <dbReference type="ARBA" id="ARBA00004613"/>
    </source>
</evidence>
<dbReference type="EMBL" id="CALNXI010000156">
    <property type="protein sequence ID" value="CAH3020678.1"/>
    <property type="molecule type" value="Genomic_DNA"/>
</dbReference>
<evidence type="ECO:0000256" key="9">
    <source>
        <dbReference type="SAM" id="SignalP"/>
    </source>
</evidence>
<dbReference type="PROSITE" id="PS00250">
    <property type="entry name" value="TGF_BETA_1"/>
    <property type="match status" value="1"/>
</dbReference>
<feature type="signal peptide" evidence="9">
    <location>
        <begin position="1"/>
        <end position="17"/>
    </location>
</feature>
<dbReference type="InterPro" id="IPR001839">
    <property type="entry name" value="TGF-b_C"/>
</dbReference>
<proteinExistence type="inferred from homology"/>
<dbReference type="PANTHER" id="PTHR11848:SF263">
    <property type="entry name" value="PROTEIN DECAPENTAPLEGIC"/>
    <property type="match status" value="1"/>
</dbReference>
<evidence type="ECO:0000256" key="2">
    <source>
        <dbReference type="ARBA" id="ARBA00006656"/>
    </source>
</evidence>
<feature type="domain" description="TGF-beta family profile" evidence="10">
    <location>
        <begin position="267"/>
        <end position="375"/>
    </location>
</feature>
<keyword evidence="5 8" id="KW-0339">Growth factor</keyword>
<evidence type="ECO:0000313" key="12">
    <source>
        <dbReference type="Proteomes" id="UP001159427"/>
    </source>
</evidence>
<evidence type="ECO:0000256" key="7">
    <source>
        <dbReference type="ARBA" id="ARBA00023180"/>
    </source>
</evidence>
<feature type="chain" id="PRO_5047160057" description="TGF-beta family profile domain-containing protein" evidence="9">
    <location>
        <begin position="18"/>
        <end position="375"/>
    </location>
</feature>
<evidence type="ECO:0000259" key="10">
    <source>
        <dbReference type="PROSITE" id="PS51362"/>
    </source>
</evidence>
<name>A0ABN8LZK9_9CNID</name>
<evidence type="ECO:0000256" key="5">
    <source>
        <dbReference type="ARBA" id="ARBA00023030"/>
    </source>
</evidence>
<evidence type="ECO:0000256" key="8">
    <source>
        <dbReference type="RuleBase" id="RU000354"/>
    </source>
</evidence>
<evidence type="ECO:0000256" key="6">
    <source>
        <dbReference type="ARBA" id="ARBA00023157"/>
    </source>
</evidence>
<comment type="similarity">
    <text evidence="2 8">Belongs to the TGF-beta family.</text>
</comment>
<dbReference type="SUPFAM" id="SSF57501">
    <property type="entry name" value="Cystine-knot cytokines"/>
    <property type="match status" value="1"/>
</dbReference>
<dbReference type="Pfam" id="PF00688">
    <property type="entry name" value="TGFb_propeptide"/>
    <property type="match status" value="1"/>
</dbReference>
<keyword evidence="6" id="KW-1015">Disulfide bond</keyword>
<dbReference type="PROSITE" id="PS51362">
    <property type="entry name" value="TGF_BETA_2"/>
    <property type="match status" value="1"/>
</dbReference>
<evidence type="ECO:0000313" key="11">
    <source>
        <dbReference type="EMBL" id="CAH3020678.1"/>
    </source>
</evidence>